<evidence type="ECO:0000256" key="3">
    <source>
        <dbReference type="ARBA" id="ARBA00005811"/>
    </source>
</evidence>
<evidence type="ECO:0000256" key="6">
    <source>
        <dbReference type="ARBA" id="ARBA00022475"/>
    </source>
</evidence>
<keyword evidence="11 13" id="KW-0472">Membrane</keyword>
<feature type="transmembrane region" description="Helical" evidence="13">
    <location>
        <begin position="20"/>
        <end position="39"/>
    </location>
</feature>
<dbReference type="STRING" id="697282.Mettu_2306"/>
<reference evidence="14 15" key="1">
    <citation type="submission" date="2011-06" db="EMBL/GenBank/DDBJ databases">
        <title>Genomic sequence of Methylobacter tundripaludum SV96.</title>
        <authorList>
            <consortium name="US DOE Joint Genome Institute"/>
            <person name="Lucas S."/>
            <person name="Han J."/>
            <person name="Lapidus A."/>
            <person name="Cheng J.-F."/>
            <person name="Goodwin L."/>
            <person name="Pitluck S."/>
            <person name="Held B."/>
            <person name="Detter J.C."/>
            <person name="Han C."/>
            <person name="Tapia R."/>
            <person name="Land M."/>
            <person name="Hauser L."/>
            <person name="Kyrpides N."/>
            <person name="Ivanova N."/>
            <person name="Ovchinnikova G."/>
            <person name="Pagani I."/>
            <person name="Klotz M.G."/>
            <person name="Dispirito A.A."/>
            <person name="Murrell J.C."/>
            <person name="Dunfield P."/>
            <person name="Kalyuzhnaya M.G."/>
            <person name="Svenning M."/>
            <person name="Trotsenko Y.A."/>
            <person name="Stein L.Y."/>
            <person name="Woyke T."/>
        </authorList>
    </citation>
    <scope>NUCLEOTIDE SEQUENCE [LARGE SCALE GENOMIC DNA]</scope>
    <source>
        <strain evidence="15">ATCC BAA-1195 / DSM 17260 / SV96</strain>
    </source>
</reference>
<keyword evidence="5 12" id="KW-0813">Transport</keyword>
<evidence type="ECO:0000256" key="7">
    <source>
        <dbReference type="ARBA" id="ARBA00022519"/>
    </source>
</evidence>
<keyword evidence="9 12" id="KW-0653">Protein transport</keyword>
<keyword evidence="10 13" id="KW-1133">Transmembrane helix</keyword>
<gene>
    <name evidence="14" type="ORF">Mettu_2306</name>
</gene>
<dbReference type="GO" id="GO:0005886">
    <property type="term" value="C:plasma membrane"/>
    <property type="evidence" value="ECO:0007669"/>
    <property type="project" value="UniProtKB-SubCell"/>
</dbReference>
<evidence type="ECO:0000256" key="8">
    <source>
        <dbReference type="ARBA" id="ARBA00022692"/>
    </source>
</evidence>
<keyword evidence="15" id="KW-1185">Reference proteome</keyword>
<proteinExistence type="inferred from homology"/>
<comment type="function">
    <text evidence="1">Involved in the TonB-dependent energy-dependent transport of various receptor-bound substrates.</text>
</comment>
<keyword evidence="6" id="KW-1003">Cell membrane</keyword>
<comment type="similarity">
    <text evidence="3 12">Belongs to the ExbD/TolR family.</text>
</comment>
<dbReference type="Proteomes" id="UP000004664">
    <property type="component" value="Unassembled WGS sequence"/>
</dbReference>
<dbReference type="HOGENOM" id="CLU_085305_1_3_6"/>
<evidence type="ECO:0000256" key="4">
    <source>
        <dbReference type="ARBA" id="ARBA00011471"/>
    </source>
</evidence>
<dbReference type="eggNOG" id="COG0848">
    <property type="taxonomic scope" value="Bacteria"/>
</dbReference>
<dbReference type="AlphaFoldDB" id="G3IXP5"/>
<dbReference type="PANTHER" id="PTHR30558">
    <property type="entry name" value="EXBD MEMBRANE COMPONENT OF PMF-DRIVEN MACROMOLECULE IMPORT SYSTEM"/>
    <property type="match status" value="1"/>
</dbReference>
<dbReference type="GO" id="GO:0015031">
    <property type="term" value="P:protein transport"/>
    <property type="evidence" value="ECO:0007669"/>
    <property type="project" value="UniProtKB-KW"/>
</dbReference>
<dbReference type="RefSeq" id="WP_006891672.1">
    <property type="nucleotide sequence ID" value="NZ_JH109152.1"/>
</dbReference>
<dbReference type="Gene3D" id="3.30.420.270">
    <property type="match status" value="1"/>
</dbReference>
<dbReference type="OrthoDB" id="9798629at2"/>
<comment type="subunit">
    <text evidence="4">The accessory proteins ExbB and ExbD seem to form a complex with TonB.</text>
</comment>
<protein>
    <submittedName>
        <fullName evidence="14">Biopolymer transport protein ExbD/TolR</fullName>
    </submittedName>
</protein>
<dbReference type="Pfam" id="PF02472">
    <property type="entry name" value="ExbD"/>
    <property type="match status" value="1"/>
</dbReference>
<dbReference type="EMBL" id="JH109152">
    <property type="protein sequence ID" value="EGW23454.1"/>
    <property type="molecule type" value="Genomic_DNA"/>
</dbReference>
<evidence type="ECO:0000313" key="14">
    <source>
        <dbReference type="EMBL" id="EGW23454.1"/>
    </source>
</evidence>
<dbReference type="GO" id="GO:0022857">
    <property type="term" value="F:transmembrane transporter activity"/>
    <property type="evidence" value="ECO:0007669"/>
    <property type="project" value="InterPro"/>
</dbReference>
<dbReference type="InterPro" id="IPR003400">
    <property type="entry name" value="ExbD"/>
</dbReference>
<dbReference type="PANTHER" id="PTHR30558:SF12">
    <property type="entry name" value="BIOPOLYMER TRANSPORT PROTEIN EXBD"/>
    <property type="match status" value="1"/>
</dbReference>
<evidence type="ECO:0000256" key="2">
    <source>
        <dbReference type="ARBA" id="ARBA00004249"/>
    </source>
</evidence>
<evidence type="ECO:0000313" key="15">
    <source>
        <dbReference type="Proteomes" id="UP000004664"/>
    </source>
</evidence>
<keyword evidence="8 12" id="KW-0812">Transmembrane</keyword>
<evidence type="ECO:0000256" key="5">
    <source>
        <dbReference type="ARBA" id="ARBA00022448"/>
    </source>
</evidence>
<name>G3IXP5_METTV</name>
<evidence type="ECO:0000256" key="1">
    <source>
        <dbReference type="ARBA" id="ARBA00003540"/>
    </source>
</evidence>
<evidence type="ECO:0000256" key="13">
    <source>
        <dbReference type="SAM" id="Phobius"/>
    </source>
</evidence>
<comment type="subcellular location">
    <subcellularLocation>
        <location evidence="2">Cell inner membrane</location>
        <topology evidence="2">Single-pass type II membrane protein</topology>
    </subcellularLocation>
    <subcellularLocation>
        <location evidence="12">Cell membrane</location>
        <topology evidence="12">Single-pass type II membrane protein</topology>
    </subcellularLocation>
</comment>
<evidence type="ECO:0000256" key="10">
    <source>
        <dbReference type="ARBA" id="ARBA00022989"/>
    </source>
</evidence>
<evidence type="ECO:0000256" key="9">
    <source>
        <dbReference type="ARBA" id="ARBA00022927"/>
    </source>
</evidence>
<keyword evidence="7" id="KW-0997">Cell inner membrane</keyword>
<evidence type="ECO:0000256" key="11">
    <source>
        <dbReference type="ARBA" id="ARBA00023136"/>
    </source>
</evidence>
<accession>G3IXP5</accession>
<sequence length="136" mass="14714">MAFKPQSEDEGAMSEINVTPLVDVMLVLVIILLVTAPLLTQSVHVTLPKTAATTPDIKEQPLQLGVDAQGLITLNKLPMTDLATLETALKDELLRNPEIGLHLYADQDVVYSKVAEVMATVQHAGIAKIAFVTEEQ</sequence>
<organism evidence="14 15">
    <name type="scientific">Methylobacter tundripaludum (strain ATCC BAA-1195 / DSM 17260 / SV96)</name>
    <dbReference type="NCBI Taxonomy" id="697282"/>
    <lineage>
        <taxon>Bacteria</taxon>
        <taxon>Pseudomonadati</taxon>
        <taxon>Pseudomonadota</taxon>
        <taxon>Gammaproteobacteria</taxon>
        <taxon>Methylococcales</taxon>
        <taxon>Methylococcaceae</taxon>
        <taxon>Methylobacter</taxon>
    </lineage>
</organism>
<evidence type="ECO:0000256" key="12">
    <source>
        <dbReference type="RuleBase" id="RU003879"/>
    </source>
</evidence>